<dbReference type="AlphaFoldDB" id="A0A430JHS0"/>
<keyword evidence="2" id="KW-1185">Reference proteome</keyword>
<dbReference type="Proteomes" id="UP000276128">
    <property type="component" value="Unassembled WGS sequence"/>
</dbReference>
<dbReference type="EMBL" id="RXHU01000017">
    <property type="protein sequence ID" value="RTE10542.1"/>
    <property type="molecule type" value="Genomic_DNA"/>
</dbReference>
<accession>A0A430JHS0</accession>
<protein>
    <submittedName>
        <fullName evidence="1">Uncharacterized protein</fullName>
    </submittedName>
</protein>
<sequence length="143" mass="16224">MMPFNAAIGQPVAAQSNLELMGVEPIYYDPGLTKPTWIQLAPQTVKVKSTWGNRYLIDTPNGDRWISPRYEALYGVEKVKVEVQLQSETKLVRSPSGLETGASLSPQKVTANEVWQYWYRIDSWLGPVWFKHSTSDTADKQSY</sequence>
<reference evidence="1 2" key="1">
    <citation type="submission" date="2018-12" db="EMBL/GenBank/DDBJ databases">
        <title>Bacillus ochoae sp. nov., Paenibacillus whitsoniae sp. nov., Paenibacillus spiritus sp. nov. Isolated from the Mars Exploration Rover during spacecraft assembly.</title>
        <authorList>
            <person name="Seuylemezian A."/>
            <person name="Vaishampayan P."/>
        </authorList>
    </citation>
    <scope>NUCLEOTIDE SEQUENCE [LARGE SCALE GENOMIC DNA]</scope>
    <source>
        <strain evidence="1 2">MER 54</strain>
    </source>
</reference>
<dbReference type="RefSeq" id="WP_126140436.1">
    <property type="nucleotide sequence ID" value="NZ_RXHU01000017.1"/>
</dbReference>
<name>A0A430JHS0_9BACL</name>
<proteinExistence type="predicted"/>
<dbReference type="OrthoDB" id="2581101at2"/>
<evidence type="ECO:0000313" key="2">
    <source>
        <dbReference type="Proteomes" id="UP000276128"/>
    </source>
</evidence>
<gene>
    <name evidence="1" type="ORF">EJQ19_06735</name>
</gene>
<organism evidence="1 2">
    <name type="scientific">Paenibacillus whitsoniae</name>
    <dbReference type="NCBI Taxonomy" id="2496558"/>
    <lineage>
        <taxon>Bacteria</taxon>
        <taxon>Bacillati</taxon>
        <taxon>Bacillota</taxon>
        <taxon>Bacilli</taxon>
        <taxon>Bacillales</taxon>
        <taxon>Paenibacillaceae</taxon>
        <taxon>Paenibacillus</taxon>
    </lineage>
</organism>
<evidence type="ECO:0000313" key="1">
    <source>
        <dbReference type="EMBL" id="RTE10542.1"/>
    </source>
</evidence>
<comment type="caution">
    <text evidence="1">The sequence shown here is derived from an EMBL/GenBank/DDBJ whole genome shotgun (WGS) entry which is preliminary data.</text>
</comment>